<dbReference type="PRINTS" id="PR00454">
    <property type="entry name" value="ETSDOMAIN"/>
</dbReference>
<accession>A0A1W0WIR7</accession>
<comment type="subcellular location">
    <subcellularLocation>
        <location evidence="3">Nucleus</location>
    </subcellularLocation>
</comment>
<dbReference type="Gene3D" id="1.10.10.10">
    <property type="entry name" value="Winged helix-like DNA-binding domain superfamily/Winged helix DNA-binding domain"/>
    <property type="match status" value="2"/>
</dbReference>
<evidence type="ECO:0000313" key="6">
    <source>
        <dbReference type="EMBL" id="OQV15115.1"/>
    </source>
</evidence>
<dbReference type="GO" id="GO:0005634">
    <property type="term" value="C:nucleus"/>
    <property type="evidence" value="ECO:0007669"/>
    <property type="project" value="UniProtKB-SubCell"/>
</dbReference>
<keyword evidence="3" id="KW-0539">Nucleus</keyword>
<feature type="compositionally biased region" description="Polar residues" evidence="4">
    <location>
        <begin position="306"/>
        <end position="318"/>
    </location>
</feature>
<feature type="compositionally biased region" description="Basic and acidic residues" evidence="4">
    <location>
        <begin position="677"/>
        <end position="696"/>
    </location>
</feature>
<dbReference type="GO" id="GO:0030154">
    <property type="term" value="P:cell differentiation"/>
    <property type="evidence" value="ECO:0007669"/>
    <property type="project" value="TreeGrafter"/>
</dbReference>
<name>A0A1W0WIR7_HYPEX</name>
<dbReference type="PANTHER" id="PTHR11849">
    <property type="entry name" value="ETS"/>
    <property type="match status" value="1"/>
</dbReference>
<feature type="domain" description="ETS" evidence="5">
    <location>
        <begin position="705"/>
        <end position="776"/>
    </location>
</feature>
<dbReference type="OrthoDB" id="5975550at2759"/>
<keyword evidence="2 3" id="KW-0238">DNA-binding</keyword>
<feature type="region of interest" description="Disordered" evidence="4">
    <location>
        <begin position="281"/>
        <end position="383"/>
    </location>
</feature>
<dbReference type="PROSITE" id="PS50061">
    <property type="entry name" value="ETS_DOMAIN_3"/>
    <property type="match status" value="2"/>
</dbReference>
<evidence type="ECO:0000259" key="5">
    <source>
        <dbReference type="PROSITE" id="PS50061"/>
    </source>
</evidence>
<feature type="compositionally biased region" description="Low complexity" evidence="4">
    <location>
        <begin position="111"/>
        <end position="138"/>
    </location>
</feature>
<dbReference type="GO" id="GO:0000981">
    <property type="term" value="F:DNA-binding transcription factor activity, RNA polymerase II-specific"/>
    <property type="evidence" value="ECO:0007669"/>
    <property type="project" value="TreeGrafter"/>
</dbReference>
<dbReference type="GO" id="GO:0043565">
    <property type="term" value="F:sequence-specific DNA binding"/>
    <property type="evidence" value="ECO:0007669"/>
    <property type="project" value="InterPro"/>
</dbReference>
<dbReference type="Pfam" id="PF00178">
    <property type="entry name" value="Ets"/>
    <property type="match status" value="2"/>
</dbReference>
<dbReference type="Proteomes" id="UP000192578">
    <property type="component" value="Unassembled WGS sequence"/>
</dbReference>
<dbReference type="PANTHER" id="PTHR11849:SF191">
    <property type="entry name" value="ECDYSONE-INDUCED PROTEIN 74EF ISOFORM B"/>
    <property type="match status" value="1"/>
</dbReference>
<evidence type="ECO:0000256" key="2">
    <source>
        <dbReference type="ARBA" id="ARBA00023125"/>
    </source>
</evidence>
<evidence type="ECO:0000313" key="7">
    <source>
        <dbReference type="Proteomes" id="UP000192578"/>
    </source>
</evidence>
<dbReference type="SUPFAM" id="SSF46785">
    <property type="entry name" value="Winged helix' DNA-binding domain"/>
    <property type="match status" value="2"/>
</dbReference>
<reference evidence="7" key="1">
    <citation type="submission" date="2017-01" db="EMBL/GenBank/DDBJ databases">
        <title>Comparative genomics of anhydrobiosis in the tardigrade Hypsibius dujardini.</title>
        <authorList>
            <person name="Yoshida Y."/>
            <person name="Koutsovoulos G."/>
            <person name="Laetsch D."/>
            <person name="Stevens L."/>
            <person name="Kumar S."/>
            <person name="Horikawa D."/>
            <person name="Ishino K."/>
            <person name="Komine S."/>
            <person name="Tomita M."/>
            <person name="Blaxter M."/>
            <person name="Arakawa K."/>
        </authorList>
    </citation>
    <scope>NUCLEOTIDE SEQUENCE [LARGE SCALE GENOMIC DNA]</scope>
    <source>
        <strain evidence="7">Z151</strain>
    </source>
</reference>
<feature type="region of interest" description="Disordered" evidence="4">
    <location>
        <begin position="72"/>
        <end position="180"/>
    </location>
</feature>
<feature type="region of interest" description="Disordered" evidence="4">
    <location>
        <begin position="658"/>
        <end position="700"/>
    </location>
</feature>
<sequence length="807" mass="87270">MATCPVLSHRQQFLPPELPELLRSFLNLFRSNGRRPCAPRRNGQWSTGAYHHSPHNQLNAILPALPDDVAHDHTYSAPVPPVRFSERSQKCSSRLAPYGGRSNEGGGARGSGSPQAAVVASSRRSRSRSSGSSADSSVGQTKHIIPSDVPMPSPLKIGPVQPGPSALQSAGRPAKGMSQTNAVVPHTNSVKRPLMFVHSPLVIPFKSNRRQSFSPGILSKNLTVKPPAADKNMPQHPIGATSSSPEIVTALGSSNSTTSILPADNVFASTFRAALTSSTTGNITARGDRSSNSSTEPVATPEDDTSTASPEIPSSTCTKMVVPSSLAHPKTKPSAPVPVAKTPVPPRTTNTIATTSPSVHGSDSSSSESDTDTRAPLGAPPVKIRGKHRDRLTLIGFLYNILFDQKYSPRIIQWEDIATQIFRIMDTQEVARIWGLIVRKPNMTYDTLSRSLRLYYAEKILIAVPNRQLVFKIGPAFQMPSLQDRVRIVTKLLTIEGALSAATPEATKHSPPSSSSAAACLPAPGSAATLLETSLRLRQQRRKRPMTLTVAPPVITLDDSEEKEPPQPSTVSPVNVSAFSRQIIRIESDEDSAEIPEPARKKMATNTTLEAAGNVPSPEIAEPVRDVADAIDEADFWMDQWHPIGSISSAVSVEAENVEGGTSRSAARGDGSSLGEIFRDGNRSAGTRSDRKESRSPDGASCKPVLLWQFVVELLRATCLHSSSRCVEWIDQKSGVFRIVQPDRFAQLWGQKSGHANVTYETISRYIRLYSSGHIVCAQPETRRPRSDAQRLIFQFGPQATGWQMDQ</sequence>
<evidence type="ECO:0000256" key="4">
    <source>
        <dbReference type="SAM" id="MobiDB-lite"/>
    </source>
</evidence>
<keyword evidence="7" id="KW-1185">Reference proteome</keyword>
<dbReference type="PROSITE" id="PS00346">
    <property type="entry name" value="ETS_DOMAIN_2"/>
    <property type="match status" value="1"/>
</dbReference>
<evidence type="ECO:0000256" key="1">
    <source>
        <dbReference type="ARBA" id="ARBA00005562"/>
    </source>
</evidence>
<protein>
    <recommendedName>
        <fullName evidence="5">ETS domain-containing protein</fullName>
    </recommendedName>
</protein>
<organism evidence="6 7">
    <name type="scientific">Hypsibius exemplaris</name>
    <name type="common">Freshwater tardigrade</name>
    <dbReference type="NCBI Taxonomy" id="2072580"/>
    <lineage>
        <taxon>Eukaryota</taxon>
        <taxon>Metazoa</taxon>
        <taxon>Ecdysozoa</taxon>
        <taxon>Tardigrada</taxon>
        <taxon>Eutardigrada</taxon>
        <taxon>Parachela</taxon>
        <taxon>Hypsibioidea</taxon>
        <taxon>Hypsibiidae</taxon>
        <taxon>Hypsibius</taxon>
    </lineage>
</organism>
<dbReference type="InterPro" id="IPR046328">
    <property type="entry name" value="ETS_fam"/>
</dbReference>
<feature type="region of interest" description="Disordered" evidence="4">
    <location>
        <begin position="587"/>
        <end position="621"/>
    </location>
</feature>
<dbReference type="SMART" id="SM00413">
    <property type="entry name" value="ETS"/>
    <property type="match status" value="2"/>
</dbReference>
<comment type="similarity">
    <text evidence="1 3">Belongs to the ETS family.</text>
</comment>
<proteinExistence type="inferred from homology"/>
<feature type="compositionally biased region" description="Low complexity" evidence="4">
    <location>
        <begin position="332"/>
        <end position="342"/>
    </location>
</feature>
<dbReference type="AlphaFoldDB" id="A0A1W0WIR7"/>
<dbReference type="InterPro" id="IPR036388">
    <property type="entry name" value="WH-like_DNA-bd_sf"/>
</dbReference>
<comment type="caution">
    <text evidence="6">The sequence shown here is derived from an EMBL/GenBank/DDBJ whole genome shotgun (WGS) entry which is preliminary data.</text>
</comment>
<feature type="domain" description="ETS" evidence="5">
    <location>
        <begin position="392"/>
        <end position="474"/>
    </location>
</feature>
<dbReference type="InterPro" id="IPR036390">
    <property type="entry name" value="WH_DNA-bd_sf"/>
</dbReference>
<dbReference type="EMBL" id="MTYJ01000094">
    <property type="protein sequence ID" value="OQV15115.1"/>
    <property type="molecule type" value="Genomic_DNA"/>
</dbReference>
<feature type="compositionally biased region" description="Low complexity" evidence="4">
    <location>
        <begin position="354"/>
        <end position="368"/>
    </location>
</feature>
<gene>
    <name evidence="6" type="ORF">BV898_10745</name>
</gene>
<dbReference type="InterPro" id="IPR000418">
    <property type="entry name" value="Ets_dom"/>
</dbReference>
<evidence type="ECO:0000256" key="3">
    <source>
        <dbReference type="RuleBase" id="RU004019"/>
    </source>
</evidence>